<comment type="caution">
    <text evidence="2">The sequence shown here is derived from an EMBL/GenBank/DDBJ whole genome shotgun (WGS) entry which is preliminary data.</text>
</comment>
<accession>A0AAV7H3P0</accession>
<reference evidence="2 3" key="1">
    <citation type="journal article" date="2021" name="Hortic Res">
        <title>Chromosome-scale assembly of the Dendrobium chrysotoxum genome enhances the understanding of orchid evolution.</title>
        <authorList>
            <person name="Zhang Y."/>
            <person name="Zhang G.Q."/>
            <person name="Zhang D."/>
            <person name="Liu X.D."/>
            <person name="Xu X.Y."/>
            <person name="Sun W.H."/>
            <person name="Yu X."/>
            <person name="Zhu X."/>
            <person name="Wang Z.W."/>
            <person name="Zhao X."/>
            <person name="Zhong W.Y."/>
            <person name="Chen H."/>
            <person name="Yin W.L."/>
            <person name="Huang T."/>
            <person name="Niu S.C."/>
            <person name="Liu Z.J."/>
        </authorList>
    </citation>
    <scope>NUCLEOTIDE SEQUENCE [LARGE SCALE GENOMIC DNA]</scope>
    <source>
        <strain evidence="2">Lindl</strain>
    </source>
</reference>
<dbReference type="PANTHER" id="PTHR31580">
    <property type="entry name" value="FILAMENT-LIKE PLANT PROTEIN 4"/>
    <property type="match status" value="1"/>
</dbReference>
<organism evidence="2 3">
    <name type="scientific">Dendrobium chrysotoxum</name>
    <name type="common">Orchid</name>
    <dbReference type="NCBI Taxonomy" id="161865"/>
    <lineage>
        <taxon>Eukaryota</taxon>
        <taxon>Viridiplantae</taxon>
        <taxon>Streptophyta</taxon>
        <taxon>Embryophyta</taxon>
        <taxon>Tracheophyta</taxon>
        <taxon>Spermatophyta</taxon>
        <taxon>Magnoliopsida</taxon>
        <taxon>Liliopsida</taxon>
        <taxon>Asparagales</taxon>
        <taxon>Orchidaceae</taxon>
        <taxon>Epidendroideae</taxon>
        <taxon>Malaxideae</taxon>
        <taxon>Dendrobiinae</taxon>
        <taxon>Dendrobium</taxon>
    </lineage>
</organism>
<name>A0AAV7H3P0_DENCH</name>
<feature type="region of interest" description="Disordered" evidence="1">
    <location>
        <begin position="1"/>
        <end position="24"/>
    </location>
</feature>
<keyword evidence="3" id="KW-1185">Reference proteome</keyword>
<proteinExistence type="predicted"/>
<dbReference type="AlphaFoldDB" id="A0AAV7H3P0"/>
<dbReference type="EMBL" id="JAGFBR010000009">
    <property type="protein sequence ID" value="KAH0462303.1"/>
    <property type="molecule type" value="Genomic_DNA"/>
</dbReference>
<evidence type="ECO:0000256" key="1">
    <source>
        <dbReference type="SAM" id="MobiDB-lite"/>
    </source>
</evidence>
<sequence length="83" mass="9140">MGMRVFASPNNAQSPELSSKLTGYDPNETIKSLNEKLSDALLSINANEELVRQHVKVAEEAIAMWEKAEADVSALKKQLEVVL</sequence>
<evidence type="ECO:0000313" key="3">
    <source>
        <dbReference type="Proteomes" id="UP000775213"/>
    </source>
</evidence>
<gene>
    <name evidence="2" type="ORF">IEQ34_009878</name>
</gene>
<evidence type="ECO:0000313" key="2">
    <source>
        <dbReference type="EMBL" id="KAH0462303.1"/>
    </source>
</evidence>
<dbReference type="Proteomes" id="UP000775213">
    <property type="component" value="Unassembled WGS sequence"/>
</dbReference>
<feature type="compositionally biased region" description="Polar residues" evidence="1">
    <location>
        <begin position="8"/>
        <end position="21"/>
    </location>
</feature>
<dbReference type="PANTHER" id="PTHR31580:SF49">
    <property type="entry name" value="FILAMENT-LIKE PLANT PROTEIN 3"/>
    <property type="match status" value="1"/>
</dbReference>
<protein>
    <submittedName>
        <fullName evidence="2">Uncharacterized protein</fullName>
    </submittedName>
</protein>